<accession>A0A5C3P4C1</accession>
<gene>
    <name evidence="10" type="ORF">K466DRAFT_654714</name>
</gene>
<dbReference type="GO" id="GO:0005524">
    <property type="term" value="F:ATP binding"/>
    <property type="evidence" value="ECO:0007669"/>
    <property type="project" value="UniProtKB-UniRule"/>
</dbReference>
<evidence type="ECO:0000259" key="9">
    <source>
        <dbReference type="PROSITE" id="PS50011"/>
    </source>
</evidence>
<dbReference type="SUPFAM" id="SSF56112">
    <property type="entry name" value="Protein kinase-like (PK-like)"/>
    <property type="match status" value="1"/>
</dbReference>
<dbReference type="PANTHER" id="PTHR24346">
    <property type="entry name" value="MAP/MICROTUBULE AFFINITY-REGULATING KINASE"/>
    <property type="match status" value="1"/>
</dbReference>
<keyword evidence="6 7" id="KW-0067">ATP-binding</keyword>
<dbReference type="InParanoid" id="A0A5C3P4C1"/>
<feature type="binding site" evidence="7">
    <location>
        <position position="58"/>
    </location>
    <ligand>
        <name>ATP</name>
        <dbReference type="ChEBI" id="CHEBI:30616"/>
    </ligand>
</feature>
<evidence type="ECO:0000256" key="1">
    <source>
        <dbReference type="ARBA" id="ARBA00010791"/>
    </source>
</evidence>
<dbReference type="AlphaFoldDB" id="A0A5C3P4C1"/>
<sequence length="374" mass="41758">MSTAADTLPDFTGCFVDKYYELVQMLGAGSFGVVYKAVDTRESPDSDSRHRAVKIIRKAGRSPKELAIIRREVALHSIVAGHPSIITIHDAIDDDEYFYIMLDYCPGGDLFDHVVDKLTYVNNDELLRRAFVSLIEAVQYCHEHKIAHRDLKPENVLASEDGSKVFLADFGLATVKRMTDEHGSGTSIYMAPECHGKLYGYKPYCTRTADIWALGVIFVNMLSGRNPWEKASMSDLDFAEFIDDPDYLYDALPISEAACDILHDTFALNPLKRITLRKLREAVLNTETFFRPSEAKTSSTKMSGSSSLDVPPGLSPPNSRWNVEEEEDDESPLVTPTGSAAGKSTNIEKVDWKLGSTAQVLMARRRLEEQLGLY</sequence>
<keyword evidence="11" id="KW-1185">Reference proteome</keyword>
<keyword evidence="3" id="KW-0808">Transferase</keyword>
<dbReference type="SMART" id="SM00220">
    <property type="entry name" value="S_TKc"/>
    <property type="match status" value="1"/>
</dbReference>
<dbReference type="InterPro" id="IPR000719">
    <property type="entry name" value="Prot_kinase_dom"/>
</dbReference>
<evidence type="ECO:0000256" key="6">
    <source>
        <dbReference type="ARBA" id="ARBA00022840"/>
    </source>
</evidence>
<feature type="compositionally biased region" description="Low complexity" evidence="8">
    <location>
        <begin position="296"/>
        <end position="307"/>
    </location>
</feature>
<dbReference type="Pfam" id="PF00069">
    <property type="entry name" value="Pkinase"/>
    <property type="match status" value="1"/>
</dbReference>
<feature type="region of interest" description="Disordered" evidence="8">
    <location>
        <begin position="294"/>
        <end position="343"/>
    </location>
</feature>
<dbReference type="STRING" id="1314778.A0A5C3P4C1"/>
<name>A0A5C3P4C1_9APHY</name>
<keyword evidence="5 10" id="KW-0418">Kinase</keyword>
<evidence type="ECO:0000256" key="8">
    <source>
        <dbReference type="SAM" id="MobiDB-lite"/>
    </source>
</evidence>
<dbReference type="GO" id="GO:0004674">
    <property type="term" value="F:protein serine/threonine kinase activity"/>
    <property type="evidence" value="ECO:0007669"/>
    <property type="project" value="UniProtKB-KW"/>
</dbReference>
<keyword evidence="2" id="KW-0723">Serine/threonine-protein kinase</keyword>
<evidence type="ECO:0000256" key="7">
    <source>
        <dbReference type="PROSITE-ProRule" id="PRU10141"/>
    </source>
</evidence>
<protein>
    <submittedName>
        <fullName evidence="10">Kinase-like protein</fullName>
    </submittedName>
</protein>
<dbReference type="GO" id="GO:0035556">
    <property type="term" value="P:intracellular signal transduction"/>
    <property type="evidence" value="ECO:0007669"/>
    <property type="project" value="TreeGrafter"/>
</dbReference>
<evidence type="ECO:0000256" key="3">
    <source>
        <dbReference type="ARBA" id="ARBA00022679"/>
    </source>
</evidence>
<comment type="similarity">
    <text evidence="1">Belongs to the protein kinase superfamily. CAMK Ser/Thr protein kinase family. NIM1 subfamily.</text>
</comment>
<dbReference type="PROSITE" id="PS00107">
    <property type="entry name" value="PROTEIN_KINASE_ATP"/>
    <property type="match status" value="1"/>
</dbReference>
<evidence type="ECO:0000256" key="2">
    <source>
        <dbReference type="ARBA" id="ARBA00022527"/>
    </source>
</evidence>
<dbReference type="EMBL" id="ML211312">
    <property type="protein sequence ID" value="TFK84504.1"/>
    <property type="molecule type" value="Genomic_DNA"/>
</dbReference>
<keyword evidence="4 7" id="KW-0547">Nucleotide-binding</keyword>
<evidence type="ECO:0000313" key="10">
    <source>
        <dbReference type="EMBL" id="TFK84504.1"/>
    </source>
</evidence>
<dbReference type="PANTHER" id="PTHR24346:SF82">
    <property type="entry name" value="KP78A-RELATED"/>
    <property type="match status" value="1"/>
</dbReference>
<reference evidence="10 11" key="1">
    <citation type="journal article" date="2019" name="Nat. Ecol. Evol.">
        <title>Megaphylogeny resolves global patterns of mushroom evolution.</title>
        <authorList>
            <person name="Varga T."/>
            <person name="Krizsan K."/>
            <person name="Foldi C."/>
            <person name="Dima B."/>
            <person name="Sanchez-Garcia M."/>
            <person name="Sanchez-Ramirez S."/>
            <person name="Szollosi G.J."/>
            <person name="Szarkandi J.G."/>
            <person name="Papp V."/>
            <person name="Albert L."/>
            <person name="Andreopoulos W."/>
            <person name="Angelini C."/>
            <person name="Antonin V."/>
            <person name="Barry K.W."/>
            <person name="Bougher N.L."/>
            <person name="Buchanan P."/>
            <person name="Buyck B."/>
            <person name="Bense V."/>
            <person name="Catcheside P."/>
            <person name="Chovatia M."/>
            <person name="Cooper J."/>
            <person name="Damon W."/>
            <person name="Desjardin D."/>
            <person name="Finy P."/>
            <person name="Geml J."/>
            <person name="Haridas S."/>
            <person name="Hughes K."/>
            <person name="Justo A."/>
            <person name="Karasinski D."/>
            <person name="Kautmanova I."/>
            <person name="Kiss B."/>
            <person name="Kocsube S."/>
            <person name="Kotiranta H."/>
            <person name="LaButti K.M."/>
            <person name="Lechner B.E."/>
            <person name="Liimatainen K."/>
            <person name="Lipzen A."/>
            <person name="Lukacs Z."/>
            <person name="Mihaltcheva S."/>
            <person name="Morgado L.N."/>
            <person name="Niskanen T."/>
            <person name="Noordeloos M.E."/>
            <person name="Ohm R.A."/>
            <person name="Ortiz-Santana B."/>
            <person name="Ovrebo C."/>
            <person name="Racz N."/>
            <person name="Riley R."/>
            <person name="Savchenko A."/>
            <person name="Shiryaev A."/>
            <person name="Soop K."/>
            <person name="Spirin V."/>
            <person name="Szebenyi C."/>
            <person name="Tomsovsky M."/>
            <person name="Tulloss R.E."/>
            <person name="Uehling J."/>
            <person name="Grigoriev I.V."/>
            <person name="Vagvolgyi C."/>
            <person name="Papp T."/>
            <person name="Martin F.M."/>
            <person name="Miettinen O."/>
            <person name="Hibbett D.S."/>
            <person name="Nagy L.G."/>
        </authorList>
    </citation>
    <scope>NUCLEOTIDE SEQUENCE [LARGE SCALE GENOMIC DNA]</scope>
    <source>
        <strain evidence="10 11">HHB13444</strain>
    </source>
</reference>
<dbReference type="Proteomes" id="UP000308197">
    <property type="component" value="Unassembled WGS sequence"/>
</dbReference>
<organism evidence="10 11">
    <name type="scientific">Polyporus arcularius HHB13444</name>
    <dbReference type="NCBI Taxonomy" id="1314778"/>
    <lineage>
        <taxon>Eukaryota</taxon>
        <taxon>Fungi</taxon>
        <taxon>Dikarya</taxon>
        <taxon>Basidiomycota</taxon>
        <taxon>Agaricomycotina</taxon>
        <taxon>Agaricomycetes</taxon>
        <taxon>Polyporales</taxon>
        <taxon>Polyporaceae</taxon>
        <taxon>Polyporus</taxon>
    </lineage>
</organism>
<evidence type="ECO:0000313" key="11">
    <source>
        <dbReference type="Proteomes" id="UP000308197"/>
    </source>
</evidence>
<evidence type="ECO:0000256" key="4">
    <source>
        <dbReference type="ARBA" id="ARBA00022741"/>
    </source>
</evidence>
<proteinExistence type="inferred from homology"/>
<dbReference type="GO" id="GO:0005737">
    <property type="term" value="C:cytoplasm"/>
    <property type="evidence" value="ECO:0007669"/>
    <property type="project" value="TreeGrafter"/>
</dbReference>
<feature type="compositionally biased region" description="Polar residues" evidence="8">
    <location>
        <begin position="334"/>
        <end position="343"/>
    </location>
</feature>
<dbReference type="InterPro" id="IPR011009">
    <property type="entry name" value="Kinase-like_dom_sf"/>
</dbReference>
<feature type="domain" description="Protein kinase" evidence="9">
    <location>
        <begin position="20"/>
        <end position="290"/>
    </location>
</feature>
<dbReference type="Gene3D" id="1.10.510.10">
    <property type="entry name" value="Transferase(Phosphotransferase) domain 1"/>
    <property type="match status" value="1"/>
</dbReference>
<dbReference type="PROSITE" id="PS50011">
    <property type="entry name" value="PROTEIN_KINASE_DOM"/>
    <property type="match status" value="1"/>
</dbReference>
<evidence type="ECO:0000256" key="5">
    <source>
        <dbReference type="ARBA" id="ARBA00022777"/>
    </source>
</evidence>
<dbReference type="InterPro" id="IPR017441">
    <property type="entry name" value="Protein_kinase_ATP_BS"/>
</dbReference>